<dbReference type="Proteomes" id="UP000283509">
    <property type="component" value="Unassembled WGS sequence"/>
</dbReference>
<reference evidence="2 3" key="1">
    <citation type="submission" date="2018-04" db="EMBL/GenBank/DDBJ databases">
        <authorList>
            <person name="Zhang X."/>
            <person name="Yuan J."/>
            <person name="Li F."/>
            <person name="Xiang J."/>
        </authorList>
    </citation>
    <scope>NUCLEOTIDE SEQUENCE [LARGE SCALE GENOMIC DNA]</scope>
    <source>
        <tissue evidence="2">Muscle</tissue>
    </source>
</reference>
<dbReference type="EMBL" id="QCYY01000952">
    <property type="protein sequence ID" value="ROT81564.1"/>
    <property type="molecule type" value="Genomic_DNA"/>
</dbReference>
<keyword evidence="1" id="KW-0732">Signal</keyword>
<feature type="signal peptide" evidence="1">
    <location>
        <begin position="1"/>
        <end position="24"/>
    </location>
</feature>
<dbReference type="AlphaFoldDB" id="A0A3R7MN96"/>
<feature type="chain" id="PRO_5018528145" evidence="1">
    <location>
        <begin position="25"/>
        <end position="200"/>
    </location>
</feature>
<proteinExistence type="predicted"/>
<protein>
    <submittedName>
        <fullName evidence="2">Uncharacterized protein</fullName>
    </submittedName>
</protein>
<reference evidence="2 3" key="2">
    <citation type="submission" date="2019-01" db="EMBL/GenBank/DDBJ databases">
        <title>The decoding of complex shrimp genome reveals the adaptation for benthos swimmer, frequently molting mechanism and breeding impact on genome.</title>
        <authorList>
            <person name="Sun Y."/>
            <person name="Gao Y."/>
            <person name="Yu Y."/>
        </authorList>
    </citation>
    <scope>NUCLEOTIDE SEQUENCE [LARGE SCALE GENOMIC DNA]</scope>
    <source>
        <tissue evidence="2">Muscle</tissue>
    </source>
</reference>
<keyword evidence="3" id="KW-1185">Reference proteome</keyword>
<gene>
    <name evidence="2" type="ORF">C7M84_025280</name>
</gene>
<organism evidence="2 3">
    <name type="scientific">Penaeus vannamei</name>
    <name type="common">Whiteleg shrimp</name>
    <name type="synonym">Litopenaeus vannamei</name>
    <dbReference type="NCBI Taxonomy" id="6689"/>
    <lineage>
        <taxon>Eukaryota</taxon>
        <taxon>Metazoa</taxon>
        <taxon>Ecdysozoa</taxon>
        <taxon>Arthropoda</taxon>
        <taxon>Crustacea</taxon>
        <taxon>Multicrustacea</taxon>
        <taxon>Malacostraca</taxon>
        <taxon>Eumalacostraca</taxon>
        <taxon>Eucarida</taxon>
        <taxon>Decapoda</taxon>
        <taxon>Dendrobranchiata</taxon>
        <taxon>Penaeoidea</taxon>
        <taxon>Penaeidae</taxon>
        <taxon>Penaeus</taxon>
    </lineage>
</organism>
<comment type="caution">
    <text evidence="2">The sequence shown here is derived from an EMBL/GenBank/DDBJ whole genome shotgun (WGS) entry which is preliminary data.</text>
</comment>
<feature type="non-terminal residue" evidence="2">
    <location>
        <position position="1"/>
    </location>
</feature>
<sequence>VKKMRLFGFLPVFFAAAVLSGVHGGREKRYLFINPEAPITLGFLLNMPISLALPTLASVNGRSLQFLTPAEGEEIPDDLLWEPAYEEQLGRLSAYFTHLELPTMSCQERLLCELAADPDSFSPIGEIFMKELRLNHGPVKTTSDSLMWRYISSAREGFGSVSGQCAVSFPICPYAPDRILNMPVLKVWQYISERLNLQLV</sequence>
<evidence type="ECO:0000256" key="1">
    <source>
        <dbReference type="SAM" id="SignalP"/>
    </source>
</evidence>
<evidence type="ECO:0000313" key="2">
    <source>
        <dbReference type="EMBL" id="ROT81564.1"/>
    </source>
</evidence>
<accession>A0A3R7MN96</accession>
<dbReference type="OrthoDB" id="6334967at2759"/>
<name>A0A3R7MN96_PENVA</name>
<evidence type="ECO:0000313" key="3">
    <source>
        <dbReference type="Proteomes" id="UP000283509"/>
    </source>
</evidence>